<dbReference type="InterPro" id="IPR002298">
    <property type="entry name" value="DNA_polymerase_A"/>
</dbReference>
<dbReference type="AlphaFoldDB" id="A0AAN8J803"/>
<accession>A0AAN8J803</accession>
<name>A0AAN8J803_PATCE</name>
<organism evidence="1 2">
    <name type="scientific">Patella caerulea</name>
    <name type="common">Rayed Mediterranean limpet</name>
    <dbReference type="NCBI Taxonomy" id="87958"/>
    <lineage>
        <taxon>Eukaryota</taxon>
        <taxon>Metazoa</taxon>
        <taxon>Spiralia</taxon>
        <taxon>Lophotrochozoa</taxon>
        <taxon>Mollusca</taxon>
        <taxon>Gastropoda</taxon>
        <taxon>Patellogastropoda</taxon>
        <taxon>Patelloidea</taxon>
        <taxon>Patellidae</taxon>
        <taxon>Patella</taxon>
    </lineage>
</organism>
<dbReference type="InterPro" id="IPR027417">
    <property type="entry name" value="P-loop_NTPase"/>
</dbReference>
<dbReference type="GO" id="GO:0097681">
    <property type="term" value="P:double-strand break repair via alternative nonhomologous end joining"/>
    <property type="evidence" value="ECO:0007669"/>
    <property type="project" value="TreeGrafter"/>
</dbReference>
<sequence length="130" mass="15000">MSATLPNIHLLAKWLFADLYVTDYRPVPLTECIKIGTSLYDSQFKKRCDIDNDYIVPGDDEHIIPLCLETVSSNHSVLIFCPTRNWCEKLCETIAREFYRMSRDSKCQGGTGFNFFTHLDNIQLVLLFSI</sequence>
<dbReference type="PANTHER" id="PTHR10133">
    <property type="entry name" value="DNA POLYMERASE I"/>
    <property type="match status" value="1"/>
</dbReference>
<dbReference type="PANTHER" id="PTHR10133:SF62">
    <property type="entry name" value="DNA POLYMERASE THETA"/>
    <property type="match status" value="1"/>
</dbReference>
<evidence type="ECO:0000313" key="1">
    <source>
        <dbReference type="EMBL" id="KAK6171832.1"/>
    </source>
</evidence>
<dbReference type="Proteomes" id="UP001347796">
    <property type="component" value="Unassembled WGS sequence"/>
</dbReference>
<dbReference type="GO" id="GO:0006261">
    <property type="term" value="P:DNA-templated DNA replication"/>
    <property type="evidence" value="ECO:0007669"/>
    <property type="project" value="InterPro"/>
</dbReference>
<gene>
    <name evidence="1" type="ORF">SNE40_018258</name>
</gene>
<dbReference type="SUPFAM" id="SSF52540">
    <property type="entry name" value="P-loop containing nucleoside triphosphate hydrolases"/>
    <property type="match status" value="1"/>
</dbReference>
<protein>
    <submittedName>
        <fullName evidence="1">Uncharacterized protein</fullName>
    </submittedName>
</protein>
<dbReference type="GO" id="GO:0003887">
    <property type="term" value="F:DNA-directed DNA polymerase activity"/>
    <property type="evidence" value="ECO:0007669"/>
    <property type="project" value="InterPro"/>
</dbReference>
<proteinExistence type="predicted"/>
<reference evidence="1 2" key="1">
    <citation type="submission" date="2024-01" db="EMBL/GenBank/DDBJ databases">
        <title>The genome of the rayed Mediterranean limpet Patella caerulea (Linnaeus, 1758).</title>
        <authorList>
            <person name="Anh-Thu Weber A."/>
            <person name="Halstead-Nussloch G."/>
        </authorList>
    </citation>
    <scope>NUCLEOTIDE SEQUENCE [LARGE SCALE GENOMIC DNA]</scope>
    <source>
        <strain evidence="1">AATW-2023a</strain>
        <tissue evidence="1">Whole specimen</tissue>
    </source>
</reference>
<dbReference type="Gene3D" id="3.40.50.300">
    <property type="entry name" value="P-loop containing nucleotide triphosphate hydrolases"/>
    <property type="match status" value="1"/>
</dbReference>
<comment type="caution">
    <text evidence="1">The sequence shown here is derived from an EMBL/GenBank/DDBJ whole genome shotgun (WGS) entry which is preliminary data.</text>
</comment>
<dbReference type="EMBL" id="JAZGQO010000013">
    <property type="protein sequence ID" value="KAK6171832.1"/>
    <property type="molecule type" value="Genomic_DNA"/>
</dbReference>
<evidence type="ECO:0000313" key="2">
    <source>
        <dbReference type="Proteomes" id="UP001347796"/>
    </source>
</evidence>
<keyword evidence="2" id="KW-1185">Reference proteome</keyword>